<comment type="caution">
    <text evidence="2">The sequence shown here is derived from an EMBL/GenBank/DDBJ whole genome shotgun (WGS) entry which is preliminary data.</text>
</comment>
<gene>
    <name evidence="2" type="ORF">FVB32_03450</name>
</gene>
<proteinExistence type="predicted"/>
<evidence type="ECO:0000313" key="2">
    <source>
        <dbReference type="EMBL" id="TXN37354.1"/>
    </source>
</evidence>
<evidence type="ECO:0000313" key="3">
    <source>
        <dbReference type="Proteomes" id="UP000321456"/>
    </source>
</evidence>
<dbReference type="RefSeq" id="WP_147741199.1">
    <property type="nucleotide sequence ID" value="NZ_VRUR01000001.1"/>
</dbReference>
<protein>
    <submittedName>
        <fullName evidence="2">Uncharacterized protein</fullName>
    </submittedName>
</protein>
<accession>A0A5C8V5M5</accession>
<dbReference type="Proteomes" id="UP000321456">
    <property type="component" value="Unassembled WGS sequence"/>
</dbReference>
<reference evidence="2 3" key="1">
    <citation type="submission" date="2019-08" db="EMBL/GenBank/DDBJ databases">
        <title>Professor.</title>
        <authorList>
            <person name="Park J.S."/>
        </authorList>
    </citation>
    <scope>NUCLEOTIDE SEQUENCE [LARGE SCALE GENOMIC DNA]</scope>
    <source>
        <strain evidence="2 3">176CP5-101</strain>
    </source>
</reference>
<sequence>MKCVRILMLVFASGCYLGVSAQGDLRIQQGLRFYEQLAQRDADYEQSLQLLSNQDEVDYWMDQRNYERHLGKANFTSYLVYMKGKKDAYNVHLQTCDHKTPHSDLYLEKAKEYLSLSDLEFSLGQNSRKVVLSSSIRKK</sequence>
<keyword evidence="1" id="KW-0732">Signal</keyword>
<name>A0A5C8V5M5_9FLAO</name>
<dbReference type="EMBL" id="VRUR01000001">
    <property type="protein sequence ID" value="TXN37354.1"/>
    <property type="molecule type" value="Genomic_DNA"/>
</dbReference>
<organism evidence="2 3">
    <name type="scientific">Flagellimonas hymeniacidonis</name>
    <dbReference type="NCBI Taxonomy" id="2603628"/>
    <lineage>
        <taxon>Bacteria</taxon>
        <taxon>Pseudomonadati</taxon>
        <taxon>Bacteroidota</taxon>
        <taxon>Flavobacteriia</taxon>
        <taxon>Flavobacteriales</taxon>
        <taxon>Flavobacteriaceae</taxon>
        <taxon>Flagellimonas</taxon>
    </lineage>
</organism>
<feature type="chain" id="PRO_5023003983" evidence="1">
    <location>
        <begin position="22"/>
        <end position="139"/>
    </location>
</feature>
<dbReference type="AlphaFoldDB" id="A0A5C8V5M5"/>
<keyword evidence="3" id="KW-1185">Reference proteome</keyword>
<feature type="signal peptide" evidence="1">
    <location>
        <begin position="1"/>
        <end position="21"/>
    </location>
</feature>
<evidence type="ECO:0000256" key="1">
    <source>
        <dbReference type="SAM" id="SignalP"/>
    </source>
</evidence>